<evidence type="ECO:0000313" key="2">
    <source>
        <dbReference type="EMBL" id="MFC4034680.1"/>
    </source>
</evidence>
<feature type="region of interest" description="Disordered" evidence="1">
    <location>
        <begin position="412"/>
        <end position="436"/>
    </location>
</feature>
<comment type="caution">
    <text evidence="2">The sequence shown here is derived from an EMBL/GenBank/DDBJ whole genome shotgun (WGS) entry which is preliminary data.</text>
</comment>
<proteinExistence type="predicted"/>
<dbReference type="Gene3D" id="1.25.40.10">
    <property type="entry name" value="Tetratricopeptide repeat domain"/>
    <property type="match status" value="2"/>
</dbReference>
<accession>A0ABV8HRJ6</accession>
<gene>
    <name evidence="2" type="ORF">ACFO3J_24875</name>
</gene>
<evidence type="ECO:0008006" key="4">
    <source>
        <dbReference type="Google" id="ProtNLM"/>
    </source>
</evidence>
<reference evidence="3" key="1">
    <citation type="journal article" date="2019" name="Int. J. Syst. Evol. Microbiol.">
        <title>The Global Catalogue of Microorganisms (GCM) 10K type strain sequencing project: providing services to taxonomists for standard genome sequencing and annotation.</title>
        <authorList>
            <consortium name="The Broad Institute Genomics Platform"/>
            <consortium name="The Broad Institute Genome Sequencing Center for Infectious Disease"/>
            <person name="Wu L."/>
            <person name="Ma J."/>
        </authorList>
    </citation>
    <scope>NUCLEOTIDE SEQUENCE [LARGE SCALE GENOMIC DNA]</scope>
    <source>
        <strain evidence="3">CGMCC 4.7237</strain>
    </source>
</reference>
<feature type="compositionally biased region" description="Low complexity" evidence="1">
    <location>
        <begin position="426"/>
        <end position="436"/>
    </location>
</feature>
<sequence length="892" mass="96151">MGRGAERLGEELRALRAAAGAGAPGAVTALLRRRRPGEGIVMPKSSTISDWFRGKSVPGEANEKLFLRLVTVLGEQAARSGYVPRPTREWMALLTAARGGVNAGRGAPGVTGPGLPIGWSDPHDLEVHPAGEHRYAGGGIPLPAYVNRAHDVLLAEAVDAVRAGARRMVVLVGDSSTGKTRACWEALRPLAEDGWRVWHPYSPGRAEAALEGLHRVAPRTVVWLNETQHYLGGPDTGERIAAALHDVLNGPQFTSVLVLGTLWPDYAKNFTALPAPGRPDPQSRVRELLAGRLVDVPRTFDDVALREARRLADSDALLAGALTRASRDGRVTQDLAGAPALLQRYEQASPHARAVLEAAMDARRLGVGERLPRDFVTAAAVGYLGDDEYDRLADDWQDEAFAELAVEVHGKRAPLGPSAPRPAYEPPGAGSARPSAPPAVRIAEYLHQHGLTVRRDQCPPASFWHAAHQHLGRADDLLALADAAYIRVRHRWANALYARAAEAGSGVARIMVARALERSGDLAGAAALYAPDADRGDPYALLALAYLRETLDGPRGPDDLYMRAADAGNDTALVMMALRREAAGDPAGAEEYARRAAKAGRGRILTHLAREREKRCDRTGAEALAWRAADGGNVMPLATIAFVRHEAGDREGTDDLARRAVADGYAAAVTALADLLEKAGAPDDAAHFFWAAAEAGDQEAENRKYDYLEFMYDLAFTVRKKHREGDHDGAEALARRIVDPDVSLNALINLAGLREKAGDEEGAERCYGFAADQGDLLSLVDLSRLGERSGDSYGMSLVTARVADTRNRSLLFRSRLRGEEGWFGLWTPKDEDACGADLVARARERERDGRTDEAEELYRQVADAGEAVWMGLLTARWPSGLEPDGRPTPAAD</sequence>
<name>A0ABV8HRJ6_9ACTN</name>
<dbReference type="EMBL" id="JBHSBB010000016">
    <property type="protein sequence ID" value="MFC4034680.1"/>
    <property type="molecule type" value="Genomic_DNA"/>
</dbReference>
<protein>
    <recommendedName>
        <fullName evidence="4">Sel1 repeat family protein</fullName>
    </recommendedName>
</protein>
<dbReference type="SUPFAM" id="SSF81901">
    <property type="entry name" value="HCP-like"/>
    <property type="match status" value="1"/>
</dbReference>
<dbReference type="InterPro" id="IPR011990">
    <property type="entry name" value="TPR-like_helical_dom_sf"/>
</dbReference>
<keyword evidence="3" id="KW-1185">Reference proteome</keyword>
<evidence type="ECO:0000313" key="3">
    <source>
        <dbReference type="Proteomes" id="UP001595765"/>
    </source>
</evidence>
<dbReference type="Proteomes" id="UP001595765">
    <property type="component" value="Unassembled WGS sequence"/>
</dbReference>
<organism evidence="2 3">
    <name type="scientific">Streptomyces polygonati</name>
    <dbReference type="NCBI Taxonomy" id="1617087"/>
    <lineage>
        <taxon>Bacteria</taxon>
        <taxon>Bacillati</taxon>
        <taxon>Actinomycetota</taxon>
        <taxon>Actinomycetes</taxon>
        <taxon>Kitasatosporales</taxon>
        <taxon>Streptomycetaceae</taxon>
        <taxon>Streptomyces</taxon>
    </lineage>
</organism>
<evidence type="ECO:0000256" key="1">
    <source>
        <dbReference type="SAM" id="MobiDB-lite"/>
    </source>
</evidence>